<keyword evidence="2" id="KW-0575">Peroxidase</keyword>
<dbReference type="PANTHER" id="PTHR35368">
    <property type="entry name" value="HYDROPEROXIDE REDUCTASE"/>
    <property type="match status" value="1"/>
</dbReference>
<sequence>MTTANTVGSTRPYADAKGLRDNAEAVRGNPSLGHTVFRVSGVSAGGLAVDGRTGPLTQAGQTEQARSGRFTFRVDEPVSLGGEDTATSPAEYLLQALVGCYAVTITSLAALREIELDSFTIETDFHLNLAGFLGVDPQARPGAESINIEVSLVSPTATRAELEDLIKAVEQHSPIRDTIANPVPVTTTLR</sequence>
<dbReference type="InterPro" id="IPR015946">
    <property type="entry name" value="KH_dom-like_a/b"/>
</dbReference>
<dbReference type="RefSeq" id="WP_379585577.1">
    <property type="nucleotide sequence ID" value="NZ_JBHSQW010000031.1"/>
</dbReference>
<organism evidence="2 3">
    <name type="scientific">Pseudonocardia hispaniensis</name>
    <dbReference type="NCBI Taxonomy" id="904933"/>
    <lineage>
        <taxon>Bacteria</taxon>
        <taxon>Bacillati</taxon>
        <taxon>Actinomycetota</taxon>
        <taxon>Actinomycetes</taxon>
        <taxon>Pseudonocardiales</taxon>
        <taxon>Pseudonocardiaceae</taxon>
        <taxon>Pseudonocardia</taxon>
    </lineage>
</organism>
<proteinExistence type="predicted"/>
<dbReference type="Proteomes" id="UP001596302">
    <property type="component" value="Unassembled WGS sequence"/>
</dbReference>
<protein>
    <submittedName>
        <fullName evidence="2">OsmC family protein</fullName>
        <ecNumber evidence="2">1.11.1.-</ecNumber>
    </submittedName>
</protein>
<dbReference type="InterPro" id="IPR052924">
    <property type="entry name" value="OsmC/Ohr_hydroprdx_reductase"/>
</dbReference>
<evidence type="ECO:0000313" key="2">
    <source>
        <dbReference type="EMBL" id="MFC5995505.1"/>
    </source>
</evidence>
<feature type="region of interest" description="Disordered" evidence="1">
    <location>
        <begin position="1"/>
        <end position="20"/>
    </location>
</feature>
<dbReference type="PANTHER" id="PTHR35368:SF1">
    <property type="entry name" value="HYDROPEROXIDE REDUCTASE"/>
    <property type="match status" value="1"/>
</dbReference>
<keyword evidence="3" id="KW-1185">Reference proteome</keyword>
<name>A0ABW1J503_9PSEU</name>
<accession>A0ABW1J503</accession>
<comment type="caution">
    <text evidence="2">The sequence shown here is derived from an EMBL/GenBank/DDBJ whole genome shotgun (WGS) entry which is preliminary data.</text>
</comment>
<dbReference type="InterPro" id="IPR003718">
    <property type="entry name" value="OsmC/Ohr_fam"/>
</dbReference>
<dbReference type="GO" id="GO:0004601">
    <property type="term" value="F:peroxidase activity"/>
    <property type="evidence" value="ECO:0007669"/>
    <property type="project" value="UniProtKB-KW"/>
</dbReference>
<dbReference type="EC" id="1.11.1.-" evidence="2"/>
<dbReference type="Gene3D" id="3.30.300.20">
    <property type="match status" value="1"/>
</dbReference>
<dbReference type="Pfam" id="PF02566">
    <property type="entry name" value="OsmC"/>
    <property type="match status" value="1"/>
</dbReference>
<evidence type="ECO:0000256" key="1">
    <source>
        <dbReference type="SAM" id="MobiDB-lite"/>
    </source>
</evidence>
<evidence type="ECO:0000313" key="3">
    <source>
        <dbReference type="Proteomes" id="UP001596302"/>
    </source>
</evidence>
<dbReference type="SUPFAM" id="SSF82784">
    <property type="entry name" value="OsmC-like"/>
    <property type="match status" value="1"/>
</dbReference>
<dbReference type="EMBL" id="JBHSQW010000031">
    <property type="protein sequence ID" value="MFC5995505.1"/>
    <property type="molecule type" value="Genomic_DNA"/>
</dbReference>
<reference evidence="3" key="1">
    <citation type="journal article" date="2019" name="Int. J. Syst. Evol. Microbiol.">
        <title>The Global Catalogue of Microorganisms (GCM) 10K type strain sequencing project: providing services to taxonomists for standard genome sequencing and annotation.</title>
        <authorList>
            <consortium name="The Broad Institute Genomics Platform"/>
            <consortium name="The Broad Institute Genome Sequencing Center for Infectious Disease"/>
            <person name="Wu L."/>
            <person name="Ma J."/>
        </authorList>
    </citation>
    <scope>NUCLEOTIDE SEQUENCE [LARGE SCALE GENOMIC DNA]</scope>
    <source>
        <strain evidence="3">CCM 8391</strain>
    </source>
</reference>
<dbReference type="InterPro" id="IPR036102">
    <property type="entry name" value="OsmC/Ohrsf"/>
</dbReference>
<gene>
    <name evidence="2" type="ORF">ACFQE5_14920</name>
</gene>
<keyword evidence="2" id="KW-0560">Oxidoreductase</keyword>